<gene>
    <name evidence="8" type="ORF">ATO9_08375</name>
</gene>
<feature type="transmembrane region" description="Helical" evidence="6">
    <location>
        <begin position="236"/>
        <end position="254"/>
    </location>
</feature>
<dbReference type="Proteomes" id="UP000030004">
    <property type="component" value="Unassembled WGS sequence"/>
</dbReference>
<dbReference type="STRING" id="1461694.ATO9_08375"/>
<dbReference type="Pfam" id="PF07690">
    <property type="entry name" value="MFS_1"/>
    <property type="match status" value="1"/>
</dbReference>
<keyword evidence="3 6" id="KW-0812">Transmembrane</keyword>
<feature type="transmembrane region" description="Helical" evidence="6">
    <location>
        <begin position="41"/>
        <end position="59"/>
    </location>
</feature>
<feature type="transmembrane region" description="Helical" evidence="6">
    <location>
        <begin position="71"/>
        <end position="90"/>
    </location>
</feature>
<evidence type="ECO:0000256" key="1">
    <source>
        <dbReference type="ARBA" id="ARBA00004651"/>
    </source>
</evidence>
<feature type="transmembrane region" description="Helical" evidence="6">
    <location>
        <begin position="205"/>
        <end position="224"/>
    </location>
</feature>
<dbReference type="eggNOG" id="COG2814">
    <property type="taxonomic scope" value="Bacteria"/>
</dbReference>
<feature type="transmembrane region" description="Helical" evidence="6">
    <location>
        <begin position="129"/>
        <end position="151"/>
    </location>
</feature>
<organism evidence="8 9">
    <name type="scientific">Pseudooceanicola atlanticus</name>
    <dbReference type="NCBI Taxonomy" id="1461694"/>
    <lineage>
        <taxon>Bacteria</taxon>
        <taxon>Pseudomonadati</taxon>
        <taxon>Pseudomonadota</taxon>
        <taxon>Alphaproteobacteria</taxon>
        <taxon>Rhodobacterales</taxon>
        <taxon>Paracoccaceae</taxon>
        <taxon>Pseudooceanicola</taxon>
    </lineage>
</organism>
<evidence type="ECO:0000259" key="7">
    <source>
        <dbReference type="PROSITE" id="PS50850"/>
    </source>
</evidence>
<dbReference type="Gene3D" id="1.20.1250.20">
    <property type="entry name" value="MFS general substrate transporter like domains"/>
    <property type="match status" value="1"/>
</dbReference>
<sequence>MISRPVALLTAAIAVVGANSMVLAPITGAVARDLGGDPAEIVQAAAAYGITTAISAIFLAPRADVIGPDKALKQSVVILILSMILSILAGSKWALIGAQALGGIGAGMAIPAIYSLAPQLGPKGEEKRTMGLVLSGWTLALVGGVAGSGFLAEWAGWRAVYWALLLAIVAVFIVMQRIDLRVEKLSTSPTSPLTALRVPGIGRGLFAAMALMLGFYGTYAFIGAHVDEALGLGTDRAAVVTLFYGTGFGLAALIDRYVDRLPQRQAGILSFTGLTMIYLVLAGFGGTFALLTGFALLWGIVQHLGLNFVVSRLSSLDASQRGAVLGLNSAVTYIAVTGGALAFRPAYEAGGLMLCNLLSAICVGAAVIESLTTPKEELRTAPSDG</sequence>
<dbReference type="PANTHER" id="PTHR43124">
    <property type="entry name" value="PURINE EFFLUX PUMP PBUE"/>
    <property type="match status" value="1"/>
</dbReference>
<dbReference type="GO" id="GO:0022857">
    <property type="term" value="F:transmembrane transporter activity"/>
    <property type="evidence" value="ECO:0007669"/>
    <property type="project" value="InterPro"/>
</dbReference>
<comment type="subcellular location">
    <subcellularLocation>
        <location evidence="1">Cell membrane</location>
        <topology evidence="1">Multi-pass membrane protein</topology>
    </subcellularLocation>
</comment>
<feature type="domain" description="Major facilitator superfamily (MFS) profile" evidence="7">
    <location>
        <begin position="5"/>
        <end position="377"/>
    </location>
</feature>
<keyword evidence="5 6" id="KW-0472">Membrane</keyword>
<dbReference type="GO" id="GO:0005886">
    <property type="term" value="C:plasma membrane"/>
    <property type="evidence" value="ECO:0007669"/>
    <property type="project" value="UniProtKB-SubCell"/>
</dbReference>
<evidence type="ECO:0000256" key="2">
    <source>
        <dbReference type="ARBA" id="ARBA00022475"/>
    </source>
</evidence>
<accession>A0A0A0ECP5</accession>
<feature type="transmembrane region" description="Helical" evidence="6">
    <location>
        <begin position="96"/>
        <end position="117"/>
    </location>
</feature>
<evidence type="ECO:0000256" key="5">
    <source>
        <dbReference type="ARBA" id="ARBA00023136"/>
    </source>
</evidence>
<dbReference type="PROSITE" id="PS50850">
    <property type="entry name" value="MFS"/>
    <property type="match status" value="1"/>
</dbReference>
<reference evidence="8 9" key="1">
    <citation type="journal article" date="2015" name="Antonie Van Leeuwenhoek">
        <title>Pseudooceanicola atlanticus gen. nov. sp. nov., isolated from surface seawater of the Atlantic Ocean and reclassification of Oceanicola batsensis, Oceanicola marinus, Oceanicola nitratireducens, Oceanicola nanhaiensis, Oceanicola antarcticus and Oceanicola flagellatus, as Pseudooceanicola batsensis comb. nov., Pseudooceanicola marinus comb. nov., Pseudooceanicola nitratireducens comb. nov., Pseudooceanicola nanhaiensis comb. nov., Pseudooceanicola antarcticus comb. nov., and Pseudooceanicola flagellatus comb. nov.</title>
        <authorList>
            <person name="Lai Q."/>
            <person name="Li G."/>
            <person name="Liu X."/>
            <person name="Du Y."/>
            <person name="Sun F."/>
            <person name="Shao Z."/>
        </authorList>
    </citation>
    <scope>NUCLEOTIDE SEQUENCE [LARGE SCALE GENOMIC DNA]</scope>
    <source>
        <strain evidence="8 9">22II-s11g</strain>
    </source>
</reference>
<protein>
    <submittedName>
        <fullName evidence="8">Multidrug transporter</fullName>
    </submittedName>
</protein>
<dbReference type="InterPro" id="IPR020846">
    <property type="entry name" value="MFS_dom"/>
</dbReference>
<dbReference type="EMBL" id="AQQX01000003">
    <property type="protein sequence ID" value="KGM48726.1"/>
    <property type="molecule type" value="Genomic_DNA"/>
</dbReference>
<keyword evidence="2" id="KW-1003">Cell membrane</keyword>
<dbReference type="SUPFAM" id="SSF103473">
    <property type="entry name" value="MFS general substrate transporter"/>
    <property type="match status" value="1"/>
</dbReference>
<dbReference type="PANTHER" id="PTHR43124:SF10">
    <property type="entry name" value="PURINE EFFLUX PUMP PBUE"/>
    <property type="match status" value="1"/>
</dbReference>
<feature type="transmembrane region" description="Helical" evidence="6">
    <location>
        <begin position="322"/>
        <end position="343"/>
    </location>
</feature>
<comment type="caution">
    <text evidence="8">The sequence shown here is derived from an EMBL/GenBank/DDBJ whole genome shotgun (WGS) entry which is preliminary data.</text>
</comment>
<evidence type="ECO:0000256" key="3">
    <source>
        <dbReference type="ARBA" id="ARBA00022692"/>
    </source>
</evidence>
<dbReference type="RefSeq" id="WP_043747496.1">
    <property type="nucleotide sequence ID" value="NZ_AQQX01000003.1"/>
</dbReference>
<name>A0A0A0ECP5_9RHOB</name>
<evidence type="ECO:0000313" key="9">
    <source>
        <dbReference type="Proteomes" id="UP000030004"/>
    </source>
</evidence>
<feature type="transmembrane region" description="Helical" evidence="6">
    <location>
        <begin position="349"/>
        <end position="368"/>
    </location>
</feature>
<keyword evidence="9" id="KW-1185">Reference proteome</keyword>
<dbReference type="AlphaFoldDB" id="A0A0A0ECP5"/>
<feature type="transmembrane region" description="Helical" evidence="6">
    <location>
        <begin position="290"/>
        <end position="310"/>
    </location>
</feature>
<evidence type="ECO:0000313" key="8">
    <source>
        <dbReference type="EMBL" id="KGM48726.1"/>
    </source>
</evidence>
<dbReference type="InterPro" id="IPR036259">
    <property type="entry name" value="MFS_trans_sf"/>
</dbReference>
<dbReference type="OrthoDB" id="8667309at2"/>
<feature type="transmembrane region" description="Helical" evidence="6">
    <location>
        <begin position="157"/>
        <end position="175"/>
    </location>
</feature>
<dbReference type="InterPro" id="IPR050189">
    <property type="entry name" value="MFS_Efflux_Transporters"/>
</dbReference>
<keyword evidence="4 6" id="KW-1133">Transmembrane helix</keyword>
<dbReference type="InterPro" id="IPR011701">
    <property type="entry name" value="MFS"/>
</dbReference>
<evidence type="ECO:0000256" key="6">
    <source>
        <dbReference type="SAM" id="Phobius"/>
    </source>
</evidence>
<evidence type="ECO:0000256" key="4">
    <source>
        <dbReference type="ARBA" id="ARBA00022989"/>
    </source>
</evidence>
<proteinExistence type="predicted"/>